<dbReference type="OrthoDB" id="5494692at2"/>
<dbReference type="Proteomes" id="UP000028725">
    <property type="component" value="Unassembled WGS sequence"/>
</dbReference>
<evidence type="ECO:0000313" key="1">
    <source>
        <dbReference type="EMBL" id="KFE69954.1"/>
    </source>
</evidence>
<proteinExistence type="predicted"/>
<dbReference type="PATRIC" id="fig|394096.3.peg.1479"/>
<dbReference type="InterPro" id="IPR013785">
    <property type="entry name" value="Aldolase_TIM"/>
</dbReference>
<reference evidence="1 2" key="1">
    <citation type="submission" date="2014-04" db="EMBL/GenBank/DDBJ databases">
        <title>Genome assembly of Hyalangium minutum DSM 14724.</title>
        <authorList>
            <person name="Sharma G."/>
            <person name="Subramanian S."/>
        </authorList>
    </citation>
    <scope>NUCLEOTIDE SEQUENCE [LARGE SCALE GENOMIC DNA]</scope>
    <source>
        <strain evidence="1 2">DSM 14724</strain>
    </source>
</reference>
<sequence>MSVLDKVLSLRPANAVSRLGPGSRLPLLSPMELLRAMEGSPAALPCVPVRAKAAIPGLLTAARAEDSVLGLACSHPLADRGATERFLSAVRTSAADSEHARPLFLQAGPVRVAKPKPEGLAVQQEAIFRLVDDGFTLISLDVSKLDAASAVEVIRSLAGPLRERELPMELTLPARPREGTSVTDTARPMLEGLRKAGIPVGFLRVPAAEFGEEDLDVGLLHLLVELATKFGVSVTVAEVTERSLRSLPTFVAAGVRKVDCAAPFERLSLAAWPAEARTLLEQKAGAAGMAPGELLGLLEEQFPALETSARERLEALSFTEATEMISLLGASRTGWRSMVWLAENRGD</sequence>
<organism evidence="1 2">
    <name type="scientific">Hyalangium minutum</name>
    <dbReference type="NCBI Taxonomy" id="394096"/>
    <lineage>
        <taxon>Bacteria</taxon>
        <taxon>Pseudomonadati</taxon>
        <taxon>Myxococcota</taxon>
        <taxon>Myxococcia</taxon>
        <taxon>Myxococcales</taxon>
        <taxon>Cystobacterineae</taxon>
        <taxon>Archangiaceae</taxon>
        <taxon>Hyalangium</taxon>
    </lineage>
</organism>
<dbReference type="EMBL" id="JMCB01000003">
    <property type="protein sequence ID" value="KFE69954.1"/>
    <property type="molecule type" value="Genomic_DNA"/>
</dbReference>
<keyword evidence="2" id="KW-1185">Reference proteome</keyword>
<dbReference type="AlphaFoldDB" id="A0A085WQJ1"/>
<name>A0A085WQJ1_9BACT</name>
<protein>
    <submittedName>
        <fullName evidence="1">Uncharacterized protein</fullName>
    </submittedName>
</protein>
<dbReference type="STRING" id="394096.DB31_4996"/>
<dbReference type="RefSeq" id="WP_044184390.1">
    <property type="nucleotide sequence ID" value="NZ_JMCB01000003.1"/>
</dbReference>
<dbReference type="Gene3D" id="3.20.20.70">
    <property type="entry name" value="Aldolase class I"/>
    <property type="match status" value="1"/>
</dbReference>
<gene>
    <name evidence="1" type="ORF">DB31_4996</name>
</gene>
<accession>A0A085WQJ1</accession>
<comment type="caution">
    <text evidence="1">The sequence shown here is derived from an EMBL/GenBank/DDBJ whole genome shotgun (WGS) entry which is preliminary data.</text>
</comment>
<evidence type="ECO:0000313" key="2">
    <source>
        <dbReference type="Proteomes" id="UP000028725"/>
    </source>
</evidence>